<evidence type="ECO:0000256" key="4">
    <source>
        <dbReference type="ARBA" id="ARBA00022804"/>
    </source>
</evidence>
<keyword evidence="6" id="KW-1233">Viral attachment to host adhesion receptor</keyword>
<keyword evidence="7" id="KW-1160">Virus entry into host cell</keyword>
<evidence type="ECO:0000313" key="10">
    <source>
        <dbReference type="Proteomes" id="UP001221264"/>
    </source>
</evidence>
<keyword evidence="10" id="KW-1185">Reference proteome</keyword>
<sequence length="682" mass="73622">MALAPKTVYTYPLDGSNRSFDINFEYLTRKFVQITLIGKDRKMLVLNQDYRFVTRTSIQTTLAWGPAQGYTTIEIRRLTSATERLVDFSDGSILRAYDLNIANVQGLHIAEEARDLAADTIAVNNDGNLDARGRSIVNVAYAVNPGDAVPLQQVRDWDTSALNSKNAAKVSETNAKTSELNAKKSELAAAISEANAKDSELEAAKRWDHTVRVPVEEGTFPPMPVKALRSGRLLGFNANGDPELFAPASGSAADLALILATSQGAELVGCVMPDGTPGKIQNSLDFIMEGHNVVVPNVAALATLPVDGSINSAKTLGYAEKGDRGYGRYYPDLNDTTSVVDNITVFAGVGGVRWKLLFNDTLRVQQGGAKPGTDIAGLMNKMGLILHKRGGGVLLVSGPYKTLSKVSIFPQVAFVSPGSGWNNRIDVMHNGTAFETARPTGYVPSMVIGARLEGFTLVGRGLDAGGTAVELRNCMQCKVIGNEIALFSSAFHWNKGHTPSVFVQAFFNLIEQNIVKPCSAGHVFGGAANRNTIRLNSYADCRAAYDFSAIHNWSETNTFDCENVEGCRTWAEWGARGAIFSQTWINLCIENPTSNGFVCTVKDPGRQVFVNLSLIPLGNTSAIDMYNLYPDRSVILGSQASSGQARLGVRILRTFISTRNCSSTATHLTCSQGPSSLTLRLR</sequence>
<evidence type="ECO:0000256" key="3">
    <source>
        <dbReference type="ARBA" id="ARBA00022732"/>
    </source>
</evidence>
<evidence type="ECO:0000256" key="6">
    <source>
        <dbReference type="ARBA" id="ARBA00023165"/>
    </source>
</evidence>
<dbReference type="GO" id="GO:0098671">
    <property type="term" value="P:adhesion receptor-mediated virion attachment to host cell"/>
    <property type="evidence" value="ECO:0007669"/>
    <property type="project" value="UniProtKB-KW"/>
</dbReference>
<dbReference type="Proteomes" id="UP001221264">
    <property type="component" value="Segment"/>
</dbReference>
<keyword evidence="3" id="KW-1227">Viral tail protein</keyword>
<evidence type="ECO:0000313" key="9">
    <source>
        <dbReference type="EMBL" id="WAX22756.1"/>
    </source>
</evidence>
<organism evidence="9 10">
    <name type="scientific">Pseudomonas phage UFJF_PfSW6</name>
    <dbReference type="NCBI Taxonomy" id="3003725"/>
    <lineage>
        <taxon>Viruses</taxon>
        <taxon>Duplodnaviria</taxon>
        <taxon>Heunggongvirae</taxon>
        <taxon>Uroviricota</taxon>
        <taxon>Caudoviricetes</taxon>
        <taxon>Autographivirales</taxon>
        <taxon>Autotranscriptaviridae</taxon>
        <taxon>Studiervirinae</taxon>
        <taxon>Pijolavirus</taxon>
        <taxon>Pijolavirus UFJFPfSW6</taxon>
    </lineage>
</organism>
<evidence type="ECO:0000259" key="8">
    <source>
        <dbReference type="Pfam" id="PF03906"/>
    </source>
</evidence>
<dbReference type="InterPro" id="IPR005604">
    <property type="entry name" value="Phage_T7_tail_fibre-like_N"/>
</dbReference>
<comment type="subcellular location">
    <subcellularLocation>
        <location evidence="1">Virion</location>
    </subcellularLocation>
</comment>
<evidence type="ECO:0000256" key="2">
    <source>
        <dbReference type="ARBA" id="ARBA00022581"/>
    </source>
</evidence>
<evidence type="ECO:0000256" key="1">
    <source>
        <dbReference type="ARBA" id="ARBA00004328"/>
    </source>
</evidence>
<dbReference type="EMBL" id="OP924544">
    <property type="protein sequence ID" value="WAX22756.1"/>
    <property type="molecule type" value="Genomic_DNA"/>
</dbReference>
<dbReference type="Pfam" id="PF03906">
    <property type="entry name" value="Phage_T7_tail"/>
    <property type="match status" value="1"/>
</dbReference>
<protein>
    <recommendedName>
        <fullName evidence="8">Bacteriophage T7 tail fibre protein-like N-terminal domain-containing protein</fullName>
    </recommendedName>
</protein>
<accession>A0AAE9VFW9</accession>
<keyword evidence="2" id="KW-0945">Host-virus interaction</keyword>
<evidence type="ECO:0000256" key="7">
    <source>
        <dbReference type="ARBA" id="ARBA00023296"/>
    </source>
</evidence>
<proteinExistence type="predicted"/>
<feature type="domain" description="Bacteriophage T7 tail fibre protein-like N-terminal" evidence="8">
    <location>
        <begin position="1"/>
        <end position="131"/>
    </location>
</feature>
<keyword evidence="4" id="KW-1161">Viral attachment to host cell</keyword>
<name>A0AAE9VFW9_9CAUD</name>
<keyword evidence="5" id="KW-0946">Virion</keyword>
<gene>
    <name evidence="9" type="ORF">UFJFPfSW6_00042</name>
</gene>
<reference evidence="10" key="1">
    <citation type="journal article" date="2023" name="3 Biotech">
        <title>Genome sequencing of Pseudomonas fluorescens phage UFJF_PfSW6: a novel lytic Pijolavirus specie with potential for biocontrol in the dairy industry.</title>
        <authorList>
            <person name="Vidigal P.M.P."/>
            <person name="Hungaro H.M."/>
        </authorList>
    </citation>
    <scope>NUCLEOTIDE SEQUENCE [LARGE SCALE GENOMIC DNA]</scope>
</reference>
<dbReference type="GO" id="GO:0046718">
    <property type="term" value="P:symbiont entry into host cell"/>
    <property type="evidence" value="ECO:0007669"/>
    <property type="project" value="UniProtKB-KW"/>
</dbReference>
<evidence type="ECO:0000256" key="5">
    <source>
        <dbReference type="ARBA" id="ARBA00022844"/>
    </source>
</evidence>
<dbReference type="GO" id="GO:0098015">
    <property type="term" value="C:virus tail"/>
    <property type="evidence" value="ECO:0007669"/>
    <property type="project" value="UniProtKB-KW"/>
</dbReference>